<sequence length="367" mass="40559">MSHSSFSTQSKAPQGSTEVRNFTIPADLFTTLILTTALEEIQKCPAALNNVKYLSLFVEANPTVDRPPDRVFALLVDVLKSMPHVEHLKWDTSPEQTEAYLPSVRRLTLAAFTDYLIPWCPNVENVAMSDQYGEASYDEAHGGDPFKPLISSSPRRSGFKPAALALIAPLLTGFLTAILAAAPNLTNLQLPGPFLPPNPSDWPTAPSAVRPHANFEDSLAILARFSNLENLGLPNVYLLGLDPHLNQDPTTGFTFSRAAKISRRVPPVLADKVDLATQVTAEALPHLKRIRIGTFVAPVTSVGGKAAVWPWTGRRPAWAVEEPWYFGGRSWEYHNRYEFEKYGPHDWDGHEMDGFSIPAIRITVQEP</sequence>
<keyword evidence="2" id="KW-1185">Reference proteome</keyword>
<evidence type="ECO:0000313" key="1">
    <source>
        <dbReference type="EMBL" id="KAK3392869.1"/>
    </source>
</evidence>
<organism evidence="1 2">
    <name type="scientific">Podospora didyma</name>
    <dbReference type="NCBI Taxonomy" id="330526"/>
    <lineage>
        <taxon>Eukaryota</taxon>
        <taxon>Fungi</taxon>
        <taxon>Dikarya</taxon>
        <taxon>Ascomycota</taxon>
        <taxon>Pezizomycotina</taxon>
        <taxon>Sordariomycetes</taxon>
        <taxon>Sordariomycetidae</taxon>
        <taxon>Sordariales</taxon>
        <taxon>Podosporaceae</taxon>
        <taxon>Podospora</taxon>
    </lineage>
</organism>
<comment type="caution">
    <text evidence="1">The sequence shown here is derived from an EMBL/GenBank/DDBJ whole genome shotgun (WGS) entry which is preliminary data.</text>
</comment>
<gene>
    <name evidence="1" type="ORF">B0H63DRAFT_443166</name>
</gene>
<accession>A0AAE0P3Z0</accession>
<dbReference type="Proteomes" id="UP001285441">
    <property type="component" value="Unassembled WGS sequence"/>
</dbReference>
<proteinExistence type="predicted"/>
<reference evidence="1" key="1">
    <citation type="journal article" date="2023" name="Mol. Phylogenet. Evol.">
        <title>Genome-scale phylogeny and comparative genomics of the fungal order Sordariales.</title>
        <authorList>
            <person name="Hensen N."/>
            <person name="Bonometti L."/>
            <person name="Westerberg I."/>
            <person name="Brannstrom I.O."/>
            <person name="Guillou S."/>
            <person name="Cros-Aarteil S."/>
            <person name="Calhoun S."/>
            <person name="Haridas S."/>
            <person name="Kuo A."/>
            <person name="Mondo S."/>
            <person name="Pangilinan J."/>
            <person name="Riley R."/>
            <person name="LaButti K."/>
            <person name="Andreopoulos B."/>
            <person name="Lipzen A."/>
            <person name="Chen C."/>
            <person name="Yan M."/>
            <person name="Daum C."/>
            <person name="Ng V."/>
            <person name="Clum A."/>
            <person name="Steindorff A."/>
            <person name="Ohm R.A."/>
            <person name="Martin F."/>
            <person name="Silar P."/>
            <person name="Natvig D.O."/>
            <person name="Lalanne C."/>
            <person name="Gautier V."/>
            <person name="Ament-Velasquez S.L."/>
            <person name="Kruys A."/>
            <person name="Hutchinson M.I."/>
            <person name="Powell A.J."/>
            <person name="Barry K."/>
            <person name="Miller A.N."/>
            <person name="Grigoriev I.V."/>
            <person name="Debuchy R."/>
            <person name="Gladieux P."/>
            <person name="Hiltunen Thoren M."/>
            <person name="Johannesson H."/>
        </authorList>
    </citation>
    <scope>NUCLEOTIDE SEQUENCE</scope>
    <source>
        <strain evidence="1">CBS 232.78</strain>
    </source>
</reference>
<protein>
    <submittedName>
        <fullName evidence="1">Uncharacterized protein</fullName>
    </submittedName>
</protein>
<dbReference type="EMBL" id="JAULSW010000001">
    <property type="protein sequence ID" value="KAK3392869.1"/>
    <property type="molecule type" value="Genomic_DNA"/>
</dbReference>
<reference evidence="1" key="2">
    <citation type="submission" date="2023-06" db="EMBL/GenBank/DDBJ databases">
        <authorList>
            <consortium name="Lawrence Berkeley National Laboratory"/>
            <person name="Haridas S."/>
            <person name="Hensen N."/>
            <person name="Bonometti L."/>
            <person name="Westerberg I."/>
            <person name="Brannstrom I.O."/>
            <person name="Guillou S."/>
            <person name="Cros-Aarteil S."/>
            <person name="Calhoun S."/>
            <person name="Kuo A."/>
            <person name="Mondo S."/>
            <person name="Pangilinan J."/>
            <person name="Riley R."/>
            <person name="LaButti K."/>
            <person name="Andreopoulos B."/>
            <person name="Lipzen A."/>
            <person name="Chen C."/>
            <person name="Yanf M."/>
            <person name="Daum C."/>
            <person name="Ng V."/>
            <person name="Clum A."/>
            <person name="Steindorff A."/>
            <person name="Ohm R."/>
            <person name="Martin F."/>
            <person name="Silar P."/>
            <person name="Natvig D."/>
            <person name="Lalanne C."/>
            <person name="Gautier V."/>
            <person name="Ament-velasquez S.L."/>
            <person name="Kruys A."/>
            <person name="Hutchinson M.I."/>
            <person name="Powell A.J."/>
            <person name="Barry K."/>
            <person name="Miller A.N."/>
            <person name="Grigoriev I.V."/>
            <person name="Debuchy R."/>
            <person name="Gladieux P."/>
            <person name="Thoren M.H."/>
            <person name="Johannesson H."/>
        </authorList>
    </citation>
    <scope>NUCLEOTIDE SEQUENCE</scope>
    <source>
        <strain evidence="1">CBS 232.78</strain>
    </source>
</reference>
<dbReference type="AlphaFoldDB" id="A0AAE0P3Z0"/>
<evidence type="ECO:0000313" key="2">
    <source>
        <dbReference type="Proteomes" id="UP001285441"/>
    </source>
</evidence>
<name>A0AAE0P3Z0_9PEZI</name>